<feature type="region of interest" description="Disordered" evidence="1">
    <location>
        <begin position="1"/>
        <end position="22"/>
    </location>
</feature>
<name>A0ABQ9UYT5_SAGOE</name>
<reference evidence="2 3" key="1">
    <citation type="submission" date="2023-05" db="EMBL/GenBank/DDBJ databases">
        <title>B98-5 Cell Line De Novo Hybrid Assembly: An Optical Mapping Approach.</title>
        <authorList>
            <person name="Kananen K."/>
            <person name="Auerbach J.A."/>
            <person name="Kautto E."/>
            <person name="Blachly J.S."/>
        </authorList>
    </citation>
    <scope>NUCLEOTIDE SEQUENCE [LARGE SCALE GENOMIC DNA]</scope>
    <source>
        <strain evidence="2">B95-8</strain>
        <tissue evidence="2">Cell line</tissue>
    </source>
</reference>
<evidence type="ECO:0000313" key="3">
    <source>
        <dbReference type="Proteomes" id="UP001266305"/>
    </source>
</evidence>
<dbReference type="Proteomes" id="UP001266305">
    <property type="component" value="Unassembled WGS sequence"/>
</dbReference>
<dbReference type="EMBL" id="JASSZA010000009">
    <property type="protein sequence ID" value="KAK2102274.1"/>
    <property type="molecule type" value="Genomic_DNA"/>
</dbReference>
<evidence type="ECO:0000313" key="2">
    <source>
        <dbReference type="EMBL" id="KAK2102274.1"/>
    </source>
</evidence>
<organism evidence="2 3">
    <name type="scientific">Saguinus oedipus</name>
    <name type="common">Cotton-top tamarin</name>
    <name type="synonym">Oedipomidas oedipus</name>
    <dbReference type="NCBI Taxonomy" id="9490"/>
    <lineage>
        <taxon>Eukaryota</taxon>
        <taxon>Metazoa</taxon>
        <taxon>Chordata</taxon>
        <taxon>Craniata</taxon>
        <taxon>Vertebrata</taxon>
        <taxon>Euteleostomi</taxon>
        <taxon>Mammalia</taxon>
        <taxon>Eutheria</taxon>
        <taxon>Euarchontoglires</taxon>
        <taxon>Primates</taxon>
        <taxon>Haplorrhini</taxon>
        <taxon>Platyrrhini</taxon>
        <taxon>Cebidae</taxon>
        <taxon>Callitrichinae</taxon>
        <taxon>Saguinus</taxon>
    </lineage>
</organism>
<keyword evidence="3" id="KW-1185">Reference proteome</keyword>
<accession>A0ABQ9UYT5</accession>
<protein>
    <submittedName>
        <fullName evidence="2">Uncharacterized protein</fullName>
    </submittedName>
</protein>
<comment type="caution">
    <text evidence="2">The sequence shown here is derived from an EMBL/GenBank/DDBJ whole genome shotgun (WGS) entry which is preliminary data.</text>
</comment>
<feature type="compositionally biased region" description="Basic and acidic residues" evidence="1">
    <location>
        <begin position="1"/>
        <end position="10"/>
    </location>
</feature>
<gene>
    <name evidence="2" type="ORF">P7K49_019941</name>
</gene>
<sequence>MTHSNGEGREASLMQPGGNLDAMAGREAGAVEVRRDGKNEDYRGGNEDWVANLTRKAFTEMRAWKRWKQMQEQGEENFREQMVNTAKQWIEALIHMEKGC</sequence>
<evidence type="ECO:0000256" key="1">
    <source>
        <dbReference type="SAM" id="MobiDB-lite"/>
    </source>
</evidence>
<proteinExistence type="predicted"/>